<comment type="caution">
    <text evidence="1">The sequence shown here is derived from an EMBL/GenBank/DDBJ whole genome shotgun (WGS) entry which is preliminary data.</text>
</comment>
<dbReference type="Proteomes" id="UP000178104">
    <property type="component" value="Unassembled WGS sequence"/>
</dbReference>
<evidence type="ECO:0000313" key="2">
    <source>
        <dbReference type="Proteomes" id="UP000178104"/>
    </source>
</evidence>
<reference evidence="1 2" key="1">
    <citation type="journal article" date="2016" name="Nat. Commun.">
        <title>Thousands of microbial genomes shed light on interconnected biogeochemical processes in an aquifer system.</title>
        <authorList>
            <person name="Anantharaman K."/>
            <person name="Brown C.T."/>
            <person name="Hug L.A."/>
            <person name="Sharon I."/>
            <person name="Castelle C.J."/>
            <person name="Probst A.J."/>
            <person name="Thomas B.C."/>
            <person name="Singh A."/>
            <person name="Wilkins M.J."/>
            <person name="Karaoz U."/>
            <person name="Brodie E.L."/>
            <person name="Williams K.H."/>
            <person name="Hubbard S.S."/>
            <person name="Banfield J.F."/>
        </authorList>
    </citation>
    <scope>NUCLEOTIDE SEQUENCE [LARGE SCALE GENOMIC DNA]</scope>
</reference>
<name>A0A1F6XMZ0_9BACT</name>
<dbReference type="AlphaFoldDB" id="A0A1F6XMZ0"/>
<proteinExistence type="predicted"/>
<evidence type="ECO:0000313" key="1">
    <source>
        <dbReference type="EMBL" id="OGI95475.1"/>
    </source>
</evidence>
<organism evidence="1 2">
    <name type="scientific">Candidatus Nomurabacteria bacterium RIFCSPLOWO2_01_FULL_42_17</name>
    <dbReference type="NCBI Taxonomy" id="1801780"/>
    <lineage>
        <taxon>Bacteria</taxon>
        <taxon>Candidatus Nomuraibacteriota</taxon>
    </lineage>
</organism>
<dbReference type="EMBL" id="MFVE01000005">
    <property type="protein sequence ID" value="OGI95475.1"/>
    <property type="molecule type" value="Genomic_DNA"/>
</dbReference>
<sequence>MLVSLTQFNIKRPERLNYDFLLPNPDNLIKNIKSKSLRSFLIESDEILAKNNINYKYEDLTEEKFIAWLPYYKEKMEEHNYDVRAKKNWYQEQINKGFIMKAIFMYQNKKLVGSGIFDFHNHIADFAYKASDRITISSKKAASLGSIIEFLFLKKSAESGSYKIATNRSRNAFGFFNTLGYLDLKLRFGYKPRPSKDAPLLEEVPVNEKGFVIFYGLQDDQFILFSLQPESTKGQRFFDKTPFIDQEIPFKEIYY</sequence>
<protein>
    <submittedName>
        <fullName evidence="1">Uncharacterized protein</fullName>
    </submittedName>
</protein>
<accession>A0A1F6XMZ0</accession>
<gene>
    <name evidence="1" type="ORF">A2917_02865</name>
</gene>